<keyword evidence="2" id="KW-0031">Aminopeptidase</keyword>
<dbReference type="GO" id="GO:0006508">
    <property type="term" value="P:proteolysis"/>
    <property type="evidence" value="ECO:0007669"/>
    <property type="project" value="UniProtKB-KW"/>
</dbReference>
<dbReference type="EMBL" id="DXGE01000011">
    <property type="protein sequence ID" value="HIW85361.1"/>
    <property type="molecule type" value="Genomic_DNA"/>
</dbReference>
<reference evidence="9" key="2">
    <citation type="submission" date="2021-04" db="EMBL/GenBank/DDBJ databases">
        <authorList>
            <person name="Gilroy R."/>
        </authorList>
    </citation>
    <scope>NUCLEOTIDE SEQUENCE</scope>
    <source>
        <strain evidence="9">421</strain>
    </source>
</reference>
<dbReference type="InterPro" id="IPR051464">
    <property type="entry name" value="Peptidase_M42_aminopept"/>
</dbReference>
<dbReference type="AlphaFoldDB" id="A0A9D1RF05"/>
<feature type="binding site" evidence="8">
    <location>
        <position position="307"/>
    </location>
    <ligand>
        <name>Zn(2+)</name>
        <dbReference type="ChEBI" id="CHEBI:29105"/>
        <label>2</label>
    </ligand>
</feature>
<feature type="binding site" evidence="8">
    <location>
        <position position="61"/>
    </location>
    <ligand>
        <name>Zn(2+)</name>
        <dbReference type="ChEBI" id="CHEBI:29105"/>
        <label>1</label>
    </ligand>
</feature>
<dbReference type="GO" id="GO:0046872">
    <property type="term" value="F:metal ion binding"/>
    <property type="evidence" value="ECO:0007669"/>
    <property type="project" value="UniProtKB-UniRule"/>
</dbReference>
<keyword evidence="3" id="KW-0645">Protease</keyword>
<comment type="caution">
    <text evidence="9">The sequence shown here is derived from an EMBL/GenBank/DDBJ whole genome shotgun (WGS) entry which is preliminary data.</text>
</comment>
<organism evidence="9 10">
    <name type="scientific">Candidatus Eubacterium faecipullorum</name>
    <dbReference type="NCBI Taxonomy" id="2838571"/>
    <lineage>
        <taxon>Bacteria</taxon>
        <taxon>Bacillati</taxon>
        <taxon>Bacillota</taxon>
        <taxon>Clostridia</taxon>
        <taxon>Eubacteriales</taxon>
        <taxon>Eubacteriaceae</taxon>
        <taxon>Eubacterium</taxon>
    </lineage>
</organism>
<evidence type="ECO:0000256" key="3">
    <source>
        <dbReference type="ARBA" id="ARBA00022670"/>
    </source>
</evidence>
<dbReference type="Pfam" id="PF05343">
    <property type="entry name" value="Peptidase_M42"/>
    <property type="match status" value="1"/>
</dbReference>
<comment type="cofactor">
    <cofactor evidence="8">
        <name>a divalent metal cation</name>
        <dbReference type="ChEBI" id="CHEBI:60240"/>
    </cofactor>
    <text evidence="8">Binds 2 divalent metal cations per subunit.</text>
</comment>
<dbReference type="Gene3D" id="2.40.30.40">
    <property type="entry name" value="Peptidase M42, domain 2"/>
    <property type="match status" value="1"/>
</dbReference>
<evidence type="ECO:0000256" key="2">
    <source>
        <dbReference type="ARBA" id="ARBA00022438"/>
    </source>
</evidence>
<feature type="binding site" evidence="8">
    <location>
        <position position="170"/>
    </location>
    <ligand>
        <name>Zn(2+)</name>
        <dbReference type="ChEBI" id="CHEBI:29105"/>
        <label>2</label>
    </ligand>
</feature>
<feature type="binding site" evidence="8">
    <location>
        <position position="223"/>
    </location>
    <ligand>
        <name>Zn(2+)</name>
        <dbReference type="ChEBI" id="CHEBI:29105"/>
        <label>1</label>
    </ligand>
</feature>
<evidence type="ECO:0000256" key="5">
    <source>
        <dbReference type="ARBA" id="ARBA00022801"/>
    </source>
</evidence>
<accession>A0A9D1RF05</accession>
<dbReference type="InterPro" id="IPR023367">
    <property type="entry name" value="Peptidase_M42_dom2"/>
</dbReference>
<dbReference type="Proteomes" id="UP000824205">
    <property type="component" value="Unassembled WGS sequence"/>
</dbReference>
<dbReference type="SUPFAM" id="SSF101821">
    <property type="entry name" value="Aminopeptidase/glucanase lid domain"/>
    <property type="match status" value="1"/>
</dbReference>
<dbReference type="Gene3D" id="3.40.630.10">
    <property type="entry name" value="Zn peptidases"/>
    <property type="match status" value="1"/>
</dbReference>
<gene>
    <name evidence="9" type="ORF">IAA48_02605</name>
</gene>
<evidence type="ECO:0000256" key="6">
    <source>
        <dbReference type="PIRNR" id="PIRNR001123"/>
    </source>
</evidence>
<dbReference type="InterPro" id="IPR008007">
    <property type="entry name" value="Peptidase_M42"/>
</dbReference>
<dbReference type="GO" id="GO:0004177">
    <property type="term" value="F:aminopeptidase activity"/>
    <property type="evidence" value="ECO:0007669"/>
    <property type="project" value="UniProtKB-UniRule"/>
</dbReference>
<evidence type="ECO:0000256" key="8">
    <source>
        <dbReference type="PIRSR" id="PIRSR001123-2"/>
    </source>
</evidence>
<reference evidence="9" key="1">
    <citation type="journal article" date="2021" name="PeerJ">
        <title>Extensive microbial diversity within the chicken gut microbiome revealed by metagenomics and culture.</title>
        <authorList>
            <person name="Gilroy R."/>
            <person name="Ravi A."/>
            <person name="Getino M."/>
            <person name="Pursley I."/>
            <person name="Horton D.L."/>
            <person name="Alikhan N.F."/>
            <person name="Baker D."/>
            <person name="Gharbi K."/>
            <person name="Hall N."/>
            <person name="Watson M."/>
            <person name="Adriaenssens E.M."/>
            <person name="Foster-Nyarko E."/>
            <person name="Jarju S."/>
            <person name="Secka A."/>
            <person name="Antonio M."/>
            <person name="Oren A."/>
            <person name="Chaudhuri R.R."/>
            <person name="La Ragione R."/>
            <person name="Hildebrand F."/>
            <person name="Pallen M.J."/>
        </authorList>
    </citation>
    <scope>NUCLEOTIDE SEQUENCE</scope>
    <source>
        <strain evidence="9">421</strain>
    </source>
</reference>
<dbReference type="PIRSF" id="PIRSF001123">
    <property type="entry name" value="PepA_GA"/>
    <property type="match status" value="1"/>
</dbReference>
<dbReference type="SUPFAM" id="SSF53187">
    <property type="entry name" value="Zn-dependent exopeptidases"/>
    <property type="match status" value="1"/>
</dbReference>
<evidence type="ECO:0000256" key="1">
    <source>
        <dbReference type="ARBA" id="ARBA00006272"/>
    </source>
</evidence>
<keyword evidence="4 8" id="KW-0479">Metal-binding</keyword>
<evidence type="ECO:0000313" key="9">
    <source>
        <dbReference type="EMBL" id="HIW85361.1"/>
    </source>
</evidence>
<protein>
    <submittedName>
        <fullName evidence="9">M20/M25/M40 family metallo-hydrolase</fullName>
    </submittedName>
</protein>
<feature type="binding site" evidence="8">
    <location>
        <position position="201"/>
    </location>
    <ligand>
        <name>Zn(2+)</name>
        <dbReference type="ChEBI" id="CHEBI:29105"/>
        <label>2</label>
    </ligand>
</feature>
<dbReference type="PANTHER" id="PTHR32481">
    <property type="entry name" value="AMINOPEPTIDASE"/>
    <property type="match status" value="1"/>
</dbReference>
<keyword evidence="5" id="KW-0378">Hydrolase</keyword>
<dbReference type="PANTHER" id="PTHR32481:SF0">
    <property type="entry name" value="AMINOPEPTIDASE YPDE-RELATED"/>
    <property type="match status" value="1"/>
</dbReference>
<sequence length="338" mass="36443">MMDTIALLKKLTESEALSGCENQLKNVLTDILSAYGDVYTDQMSNIFCTFGSGKHFLLDAHMDEIGLVVTSVTDEGFLKFSPSGGIDRRFLPSSEVTVLAKEKLRGVICAVPPHLRSDKDKKVNDFSELAIDLGMNRDETETLVSPGDRVVFTHGFDRLCGNFVTSNCLDDRCGAAAHILALDRLKKLPVKITLMLSAQEEVGTRGAKAGAFGIDADEAICVDVSFGYSPQCKKDDCGELSKGAMIGFSPVLDKTISNELVKCAEKNGIPYQREIMSGKTGTNADVISISKSGIRCGLISVPLRYMHTPSEVIDVKDVEAVADLIAAYIAERAGVCNA</sequence>
<feature type="binding site" evidence="8">
    <location>
        <position position="170"/>
    </location>
    <ligand>
        <name>Zn(2+)</name>
        <dbReference type="ChEBI" id="CHEBI:29105"/>
        <label>1</label>
    </ligand>
</feature>
<comment type="similarity">
    <text evidence="1 6">Belongs to the peptidase M42 family.</text>
</comment>
<evidence type="ECO:0000256" key="7">
    <source>
        <dbReference type="PIRSR" id="PIRSR001123-1"/>
    </source>
</evidence>
<evidence type="ECO:0000313" key="10">
    <source>
        <dbReference type="Proteomes" id="UP000824205"/>
    </source>
</evidence>
<feature type="active site" description="Proton acceptor" evidence="7">
    <location>
        <position position="200"/>
    </location>
</feature>
<name>A0A9D1RF05_9FIRM</name>
<evidence type="ECO:0000256" key="4">
    <source>
        <dbReference type="ARBA" id="ARBA00022723"/>
    </source>
</evidence>
<proteinExistence type="inferred from homology"/>